<geneLocation type="mitochondrion" evidence="2"/>
<feature type="transmembrane region" description="Helical" evidence="1">
    <location>
        <begin position="12"/>
        <end position="35"/>
    </location>
</feature>
<dbReference type="CTD" id="4541"/>
<feature type="transmembrane region" description="Helical" evidence="1">
    <location>
        <begin position="47"/>
        <end position="67"/>
    </location>
</feature>
<feature type="transmembrane region" description="Helical" evidence="1">
    <location>
        <begin position="129"/>
        <end position="150"/>
    </location>
</feature>
<evidence type="ECO:0000256" key="1">
    <source>
        <dbReference type="SAM" id="Phobius"/>
    </source>
</evidence>
<protein>
    <submittedName>
        <fullName evidence="2">NADH dehydrogenase subunit 6</fullName>
    </submittedName>
</protein>
<dbReference type="RefSeq" id="YP_009868535.1">
    <property type="nucleotide sequence ID" value="NC_049087.1"/>
</dbReference>
<feature type="transmembrane region" description="Helical" evidence="1">
    <location>
        <begin position="79"/>
        <end position="99"/>
    </location>
</feature>
<keyword evidence="1" id="KW-1133">Transmembrane helix</keyword>
<dbReference type="GeneID" id="55760118"/>
<reference evidence="2" key="2">
    <citation type="journal article" date="2020" name="Mitochondrial DNA Part B Resour">
        <title>The mitochondrial genome of Cofana yasumatsui (Hemiptera: Cicadellidae: Cicadellinae).</title>
        <authorList>
            <person name="Zhong L.-K."/>
            <person name="Yang M.-F."/>
            <person name="Yu X.-F."/>
        </authorList>
    </citation>
    <scope>NUCLEOTIDE SEQUENCE</scope>
</reference>
<organism evidence="2">
    <name type="scientific">Cofana yasumatsui</name>
    <dbReference type="NCBI Taxonomy" id="2741154"/>
    <lineage>
        <taxon>Eukaryota</taxon>
        <taxon>Metazoa</taxon>
        <taxon>Ecdysozoa</taxon>
        <taxon>Arthropoda</taxon>
        <taxon>Hexapoda</taxon>
        <taxon>Insecta</taxon>
        <taxon>Pterygota</taxon>
        <taxon>Neoptera</taxon>
        <taxon>Paraneoptera</taxon>
        <taxon>Hemiptera</taxon>
        <taxon>Auchenorrhyncha</taxon>
        <taxon>Membracoidea</taxon>
        <taxon>Cicadellidae</taxon>
        <taxon>Cicadellinae</taxon>
        <taxon>Cicadellini</taxon>
        <taxon>Cofana</taxon>
    </lineage>
</organism>
<name>A0A6M8PED1_9HEMI</name>
<proteinExistence type="predicted"/>
<sequence>MKMLIMKIMLINSIIITILTNPLSIGVMLVSQTFLMTILLNKMMNTSWFMMITFLMMIGGLLILFTYMCSIASNEKFKLNLNLTILLIMLMLILEEMLMETQMSDSLNMLLYQSEELISMVKLYNEKSMIITIIMVVFLFLTMIVINKIVKLHQGPMRKKTYE</sequence>
<reference evidence="2" key="1">
    <citation type="submission" date="2019-12" db="EMBL/GenBank/DDBJ databases">
        <authorList>
            <person name="Zhong L."/>
            <person name="Yang M."/>
        </authorList>
    </citation>
    <scope>NUCLEOTIDE SEQUENCE</scope>
</reference>
<dbReference type="EMBL" id="MN793964">
    <property type="protein sequence ID" value="QKG63365.1"/>
    <property type="molecule type" value="Genomic_DNA"/>
</dbReference>
<gene>
    <name evidence="2" type="primary">ND6</name>
</gene>
<keyword evidence="2" id="KW-0496">Mitochondrion</keyword>
<keyword evidence="1" id="KW-0472">Membrane</keyword>
<dbReference type="AlphaFoldDB" id="A0A6M8PED1"/>
<evidence type="ECO:0000313" key="2">
    <source>
        <dbReference type="EMBL" id="QKG63365.1"/>
    </source>
</evidence>
<accession>A0A6M8PED1</accession>
<keyword evidence="1" id="KW-0812">Transmembrane</keyword>